<dbReference type="InterPro" id="IPR009936">
    <property type="entry name" value="DUF1468"/>
</dbReference>
<evidence type="ECO:0000313" key="4">
    <source>
        <dbReference type="Proteomes" id="UP000094070"/>
    </source>
</evidence>
<dbReference type="RefSeq" id="WP_017024783.1">
    <property type="nucleotide sequence ID" value="NZ_AJYK02000087.1"/>
</dbReference>
<dbReference type="Proteomes" id="UP000094070">
    <property type="component" value="Unassembled WGS sequence"/>
</dbReference>
<dbReference type="OrthoDB" id="5870591at2"/>
<dbReference type="eggNOG" id="ENOG50333F3">
    <property type="taxonomic scope" value="Bacteria"/>
</dbReference>
<sequence length="162" mass="17926">MSTKQANWDGLTGLFSILFGLTYGGYAYNMPQPMFGNPLEAIFLPLAISAISIFIGVLLIIKGGITPSIMAVKALLNESPQRKSDRRKIAITCIICFLYALTFEHLGYVISTFFFMFAMLMVTCGSAYWKKGAMIAIIFAGGIFFTFNNLLSVNLPPFPFFN</sequence>
<name>A0A1E5DZZ9_9VIBR</name>
<reference evidence="3 4" key="1">
    <citation type="journal article" date="2012" name="Science">
        <title>Ecological populations of bacteria act as socially cohesive units of antibiotic production and resistance.</title>
        <authorList>
            <person name="Cordero O.X."/>
            <person name="Wildschutte H."/>
            <person name="Kirkup B."/>
            <person name="Proehl S."/>
            <person name="Ngo L."/>
            <person name="Hussain F."/>
            <person name="Le Roux F."/>
            <person name="Mincer T."/>
            <person name="Polz M.F."/>
        </authorList>
    </citation>
    <scope>NUCLEOTIDE SEQUENCE [LARGE SCALE GENOMIC DNA]</scope>
    <source>
        <strain evidence="3 4">1S-45</strain>
    </source>
</reference>
<keyword evidence="1" id="KW-0472">Membrane</keyword>
<evidence type="ECO:0000259" key="2">
    <source>
        <dbReference type="Pfam" id="PF07331"/>
    </source>
</evidence>
<feature type="transmembrane region" description="Helical" evidence="1">
    <location>
        <begin position="42"/>
        <end position="65"/>
    </location>
</feature>
<evidence type="ECO:0000256" key="1">
    <source>
        <dbReference type="SAM" id="Phobius"/>
    </source>
</evidence>
<keyword evidence="1" id="KW-1133">Transmembrane helix</keyword>
<dbReference type="STRING" id="1188252.A1QC_11470"/>
<feature type="transmembrane region" description="Helical" evidence="1">
    <location>
        <begin position="12"/>
        <end position="30"/>
    </location>
</feature>
<protein>
    <submittedName>
        <fullName evidence="3">Tricarboxylate transporter</fullName>
    </submittedName>
</protein>
<proteinExistence type="predicted"/>
<feature type="domain" description="DUF1468" evidence="2">
    <location>
        <begin position="13"/>
        <end position="156"/>
    </location>
</feature>
<keyword evidence="4" id="KW-1185">Reference proteome</keyword>
<dbReference type="AlphaFoldDB" id="A0A1E5DZZ9"/>
<gene>
    <name evidence="3" type="ORF">A1QC_11470</name>
</gene>
<evidence type="ECO:0000313" key="3">
    <source>
        <dbReference type="EMBL" id="OEF23610.1"/>
    </source>
</evidence>
<dbReference type="Pfam" id="PF07331">
    <property type="entry name" value="TctB"/>
    <property type="match status" value="1"/>
</dbReference>
<comment type="caution">
    <text evidence="3">The sequence shown here is derived from an EMBL/GenBank/DDBJ whole genome shotgun (WGS) entry which is preliminary data.</text>
</comment>
<dbReference type="EMBL" id="AJYK02000087">
    <property type="protein sequence ID" value="OEF23610.1"/>
    <property type="molecule type" value="Genomic_DNA"/>
</dbReference>
<accession>A0A1E5DZZ9</accession>
<keyword evidence="1" id="KW-0812">Transmembrane</keyword>
<organism evidence="3 4">
    <name type="scientific">Vibrio rumoiensis 1S-45</name>
    <dbReference type="NCBI Taxonomy" id="1188252"/>
    <lineage>
        <taxon>Bacteria</taxon>
        <taxon>Pseudomonadati</taxon>
        <taxon>Pseudomonadota</taxon>
        <taxon>Gammaproteobacteria</taxon>
        <taxon>Vibrionales</taxon>
        <taxon>Vibrionaceae</taxon>
        <taxon>Vibrio</taxon>
    </lineage>
</organism>
<feature type="transmembrane region" description="Helical" evidence="1">
    <location>
        <begin position="136"/>
        <end position="155"/>
    </location>
</feature>